<dbReference type="Proteomes" id="UP000682782">
    <property type="component" value="Chromosome"/>
</dbReference>
<organism evidence="1 2">
    <name type="scientific">Aristaeella hokkaidonensis</name>
    <dbReference type="NCBI Taxonomy" id="3046382"/>
    <lineage>
        <taxon>Bacteria</taxon>
        <taxon>Bacillati</taxon>
        <taxon>Bacillota</taxon>
        <taxon>Clostridia</taxon>
        <taxon>Eubacteriales</taxon>
        <taxon>Aristaeellaceae</taxon>
        <taxon>Aristaeella</taxon>
    </lineage>
</organism>
<name>A0AC61N943_9FIRM</name>
<evidence type="ECO:0000313" key="1">
    <source>
        <dbReference type="EMBL" id="QUC68416.1"/>
    </source>
</evidence>
<dbReference type="EMBL" id="CP068393">
    <property type="protein sequence ID" value="QUC68416.1"/>
    <property type="molecule type" value="Genomic_DNA"/>
</dbReference>
<evidence type="ECO:0000313" key="2">
    <source>
        <dbReference type="Proteomes" id="UP000682782"/>
    </source>
</evidence>
<proteinExistence type="predicted"/>
<accession>A0AC61N943</accession>
<reference evidence="1" key="1">
    <citation type="submission" date="2021-01" db="EMBL/GenBank/DDBJ databases">
        <title>Complete genome sequence of Clostridiales bacterium R-7.</title>
        <authorList>
            <person name="Mahoney-Kurpe S.C."/>
            <person name="Palevich N."/>
            <person name="Koike S."/>
            <person name="Moon C.D."/>
            <person name="Attwood G.T."/>
        </authorList>
    </citation>
    <scope>NUCLEOTIDE SEQUENCE</scope>
    <source>
        <strain evidence="1">R-7</strain>
    </source>
</reference>
<gene>
    <name evidence="1" type="ORF">JYE49_06915</name>
</gene>
<protein>
    <submittedName>
        <fullName evidence="1">GNAT family N-acetyltransferase</fullName>
    </submittedName>
</protein>
<sequence>MIETERLLLRPYTLDDFPALYEILSDPETMQHYPAPFDEEKTRNWITWNLDNYEKYGFGLWAVVLKETGEFIGDCGITLQNIDGEILPEIGYHIHKKYWRRGFAKEAARAVRDWGFRNTQYDIFYSYMKYTNIGSWSTALANGMKKVKEYPDPKNTISYAYAITREEWEKLQQNSSAD</sequence>
<keyword evidence="2" id="KW-1185">Reference proteome</keyword>